<dbReference type="PANTHER" id="PTHR10285">
    <property type="entry name" value="URIDINE KINASE"/>
    <property type="match status" value="1"/>
</dbReference>
<dbReference type="GO" id="GO:0016301">
    <property type="term" value="F:kinase activity"/>
    <property type="evidence" value="ECO:0007669"/>
    <property type="project" value="InterPro"/>
</dbReference>
<dbReference type="Pfam" id="PF00485">
    <property type="entry name" value="PRK"/>
    <property type="match status" value="1"/>
</dbReference>
<feature type="domain" description="Phosphoribulokinase/uridine kinase" evidence="1">
    <location>
        <begin position="6"/>
        <end position="186"/>
    </location>
</feature>
<proteinExistence type="predicted"/>
<keyword evidence="3" id="KW-1185">Reference proteome</keyword>
<evidence type="ECO:0000259" key="1">
    <source>
        <dbReference type="Pfam" id="PF00485"/>
    </source>
</evidence>
<accession>A0A1Q5ZXP5</accession>
<dbReference type="Proteomes" id="UP000186720">
    <property type="component" value="Unassembled WGS sequence"/>
</dbReference>
<reference evidence="2 3" key="1">
    <citation type="submission" date="2016-11" db="EMBL/GenBank/DDBJ databases">
        <title>Whole Genome Sequencing of Mucilaginibacter polytrichastri RG4-7(T) isolated from the moss sample.</title>
        <authorList>
            <person name="Li Y."/>
        </authorList>
    </citation>
    <scope>NUCLEOTIDE SEQUENCE [LARGE SCALE GENOMIC DNA]</scope>
    <source>
        <strain evidence="2 3">RG4-7</strain>
    </source>
</reference>
<dbReference type="InterPro" id="IPR027417">
    <property type="entry name" value="P-loop_NTPase"/>
</dbReference>
<dbReference type="AlphaFoldDB" id="A0A1Q5ZXP5"/>
<dbReference type="OrthoDB" id="9777642at2"/>
<evidence type="ECO:0000313" key="2">
    <source>
        <dbReference type="EMBL" id="OKS86545.1"/>
    </source>
</evidence>
<sequence>MNKPYIIGIAGGSGSGKTFFLKCFLEHFNAHEVCLVSQDDYYIPVAHNMTPEENRLYNFDLPATIDNAHFLDDIQKLMRYETVYKQEYTFNNPNAVPKTLEVKPAPIIIVEGLFILHFKAIADLLDMKIFIDTEEHVALERRLKRDLIERGYSHDDVMYKWHNHVQPAYEEYLLPYKDESDRIITNNTHVAQDIIVITEEISKDLHKQIFPNQSAENDI</sequence>
<gene>
    <name evidence="2" type="ORF">RG47T_2001</name>
</gene>
<dbReference type="RefSeq" id="WP_074489221.1">
    <property type="nucleotide sequence ID" value="NZ_FPAM01000004.1"/>
</dbReference>
<name>A0A1Q5ZXP5_9SPHI</name>
<dbReference type="PRINTS" id="PR00988">
    <property type="entry name" value="URIDINKINASE"/>
</dbReference>
<dbReference type="Gene3D" id="3.40.50.300">
    <property type="entry name" value="P-loop containing nucleotide triphosphate hydrolases"/>
    <property type="match status" value="1"/>
</dbReference>
<dbReference type="EMBL" id="MPPL01000001">
    <property type="protein sequence ID" value="OKS86545.1"/>
    <property type="molecule type" value="Genomic_DNA"/>
</dbReference>
<dbReference type="GO" id="GO:0005524">
    <property type="term" value="F:ATP binding"/>
    <property type="evidence" value="ECO:0007669"/>
    <property type="project" value="InterPro"/>
</dbReference>
<protein>
    <recommendedName>
        <fullName evidence="1">Phosphoribulokinase/uridine kinase domain-containing protein</fullName>
    </recommendedName>
</protein>
<organism evidence="2 3">
    <name type="scientific">Mucilaginibacter polytrichastri</name>
    <dbReference type="NCBI Taxonomy" id="1302689"/>
    <lineage>
        <taxon>Bacteria</taxon>
        <taxon>Pseudomonadati</taxon>
        <taxon>Bacteroidota</taxon>
        <taxon>Sphingobacteriia</taxon>
        <taxon>Sphingobacteriales</taxon>
        <taxon>Sphingobacteriaceae</taxon>
        <taxon>Mucilaginibacter</taxon>
    </lineage>
</organism>
<comment type="caution">
    <text evidence="2">The sequence shown here is derived from an EMBL/GenBank/DDBJ whole genome shotgun (WGS) entry which is preliminary data.</text>
</comment>
<dbReference type="InterPro" id="IPR006083">
    <property type="entry name" value="PRK/URK"/>
</dbReference>
<evidence type="ECO:0000313" key="3">
    <source>
        <dbReference type="Proteomes" id="UP000186720"/>
    </source>
</evidence>
<dbReference type="SUPFAM" id="SSF52540">
    <property type="entry name" value="P-loop containing nucleoside triphosphate hydrolases"/>
    <property type="match status" value="1"/>
</dbReference>
<dbReference type="STRING" id="1302689.RG47T_2001"/>